<dbReference type="InterPro" id="IPR051534">
    <property type="entry name" value="CBASS_pafABC_assoc_protein"/>
</dbReference>
<dbReference type="STRING" id="1121328.JWYL7_1050"/>
<reference evidence="5 7" key="2">
    <citation type="submission" date="2016-11" db="EMBL/GenBank/DDBJ databases">
        <authorList>
            <person name="Varghese N."/>
            <person name="Submissions S."/>
        </authorList>
    </citation>
    <scope>NUCLEOTIDE SEQUENCE [LARGE SCALE GENOMIC DNA]</scope>
    <source>
        <strain evidence="5 7">DSM 7308</strain>
    </source>
</reference>
<evidence type="ECO:0000313" key="5">
    <source>
        <dbReference type="EMBL" id="SHL29749.1"/>
    </source>
</evidence>
<organism evidence="4 6">
    <name type="scientific">Alkalithermobacter thermoalcaliphilus JW-YL-7 = DSM 7308</name>
    <dbReference type="NCBI Taxonomy" id="1121328"/>
    <lineage>
        <taxon>Bacteria</taxon>
        <taxon>Bacillati</taxon>
        <taxon>Bacillota</taxon>
        <taxon>Clostridia</taxon>
        <taxon>Peptostreptococcales</taxon>
        <taxon>Tepidibacteraceae</taxon>
        <taxon>Alkalithermobacter</taxon>
    </lineage>
</organism>
<evidence type="ECO:0000313" key="6">
    <source>
        <dbReference type="Proteomes" id="UP000092605"/>
    </source>
</evidence>
<dbReference type="InterPro" id="IPR057727">
    <property type="entry name" value="WCX_dom"/>
</dbReference>
<evidence type="ECO:0000313" key="7">
    <source>
        <dbReference type="Proteomes" id="UP000323392"/>
    </source>
</evidence>
<evidence type="ECO:0000259" key="3">
    <source>
        <dbReference type="Pfam" id="PF25583"/>
    </source>
</evidence>
<dbReference type="PROSITE" id="PS52050">
    <property type="entry name" value="WYL"/>
    <property type="match status" value="1"/>
</dbReference>
<dbReference type="PANTHER" id="PTHR34580">
    <property type="match status" value="1"/>
</dbReference>
<protein>
    <submittedName>
        <fullName evidence="5">Predicted DNA-binding transcriptional regulator YafY, contains an HTH and WYL domains</fullName>
    </submittedName>
    <submittedName>
        <fullName evidence="4">WYL domain containing protein</fullName>
    </submittedName>
</protein>
<dbReference type="InterPro" id="IPR026881">
    <property type="entry name" value="WYL_dom"/>
</dbReference>
<reference evidence="4 6" key="1">
    <citation type="submission" date="2016-02" db="EMBL/GenBank/DDBJ databases">
        <title>Draft genome sequence for Clostridium paradoxum JW-YL-7.</title>
        <authorList>
            <person name="Utturkar S.M."/>
            <person name="Lancaster A."/>
            <person name="Poole F.L."/>
            <person name="Adams M.W."/>
            <person name="Brown S.D."/>
        </authorList>
    </citation>
    <scope>NUCLEOTIDE SEQUENCE [LARGE SCALE GENOMIC DNA]</scope>
    <source>
        <strain evidence="4 6">JW-YL-7</strain>
    </source>
</reference>
<dbReference type="EMBL" id="LSFY01000001">
    <property type="protein sequence ID" value="KXZ39975.1"/>
    <property type="molecule type" value="Genomic_DNA"/>
</dbReference>
<gene>
    <name evidence="4" type="ORF">JWYL7_1050</name>
    <name evidence="5" type="ORF">SAMN05661008_01833</name>
</gene>
<dbReference type="AlphaFoldDB" id="A0A150FRZ2"/>
<dbReference type="Pfam" id="PF08279">
    <property type="entry name" value="HTH_11"/>
    <property type="match status" value="1"/>
</dbReference>
<dbReference type="Pfam" id="PF13280">
    <property type="entry name" value="WYL"/>
    <property type="match status" value="1"/>
</dbReference>
<dbReference type="PANTHER" id="PTHR34580:SF1">
    <property type="entry name" value="PROTEIN PAFC"/>
    <property type="match status" value="1"/>
</dbReference>
<keyword evidence="7" id="KW-1185">Reference proteome</keyword>
<dbReference type="EMBL" id="FRBG01000021">
    <property type="protein sequence ID" value="SHL29749.1"/>
    <property type="molecule type" value="Genomic_DNA"/>
</dbReference>
<dbReference type="SUPFAM" id="SSF46785">
    <property type="entry name" value="Winged helix' DNA-binding domain"/>
    <property type="match status" value="1"/>
</dbReference>
<dbReference type="InterPro" id="IPR036390">
    <property type="entry name" value="WH_DNA-bd_sf"/>
</dbReference>
<dbReference type="InterPro" id="IPR013196">
    <property type="entry name" value="HTH_11"/>
</dbReference>
<evidence type="ECO:0000259" key="1">
    <source>
        <dbReference type="Pfam" id="PF08279"/>
    </source>
</evidence>
<evidence type="ECO:0000313" key="4">
    <source>
        <dbReference type="EMBL" id="KXZ39975.1"/>
    </source>
</evidence>
<dbReference type="GO" id="GO:0003677">
    <property type="term" value="F:DNA binding"/>
    <property type="evidence" value="ECO:0007669"/>
    <property type="project" value="UniProtKB-KW"/>
</dbReference>
<proteinExistence type="predicted"/>
<feature type="domain" description="Helix-turn-helix type 11" evidence="1">
    <location>
        <begin position="12"/>
        <end position="64"/>
    </location>
</feature>
<keyword evidence="5" id="KW-0238">DNA-binding</keyword>
<sequence length="318" mass="37549">MILVGKISNVIKMLILLQSRGKMKIQELADEIEVSQKQIRNYRQDLEQEGIYIESEPGPYGGYKLLSNNNLLGLNLSIDEISVLDIVLRHLEYNKYIYIQEFKYIVDKIRATTNMKKSLDNSMDYFVKEAKESLSMQENKQKIKDINVAVITRKKLKIKYYSLTSGLKDRVIHPYGLYQYKGDMYLAAYCENRKKVIDFKVCRIKEYEICDVKFKIQSNFSWKSYMNNCIGIYKDNQEIELKLRIKYPISYIVAEKIWVDNQEIIETEDKSIIFKAKMRGLTEIKSWILSMGTNVEVLEPQSLRDEIKQEIEKIQKIY</sequence>
<dbReference type="Proteomes" id="UP000092605">
    <property type="component" value="Unassembled WGS sequence"/>
</dbReference>
<dbReference type="InterPro" id="IPR036388">
    <property type="entry name" value="WH-like_DNA-bd_sf"/>
</dbReference>
<dbReference type="PATRIC" id="fig|1121328.3.peg.1059"/>
<accession>A0A150FRZ2</accession>
<comment type="caution">
    <text evidence="4">The sequence shown here is derived from an EMBL/GenBank/DDBJ whole genome shotgun (WGS) entry which is preliminary data.</text>
</comment>
<dbReference type="Pfam" id="PF25583">
    <property type="entry name" value="WCX"/>
    <property type="match status" value="1"/>
</dbReference>
<evidence type="ECO:0000259" key="2">
    <source>
        <dbReference type="Pfam" id="PF13280"/>
    </source>
</evidence>
<dbReference type="RefSeq" id="WP_331721925.1">
    <property type="nucleotide sequence ID" value="NZ_FRBG01000021.1"/>
</dbReference>
<feature type="domain" description="WCX" evidence="3">
    <location>
        <begin position="238"/>
        <end position="314"/>
    </location>
</feature>
<feature type="domain" description="WYL" evidence="2">
    <location>
        <begin position="143"/>
        <end position="208"/>
    </location>
</feature>
<name>A0A150FRZ2_CLOPD</name>
<dbReference type="Proteomes" id="UP000323392">
    <property type="component" value="Unassembled WGS sequence"/>
</dbReference>
<dbReference type="Gene3D" id="1.10.10.10">
    <property type="entry name" value="Winged helix-like DNA-binding domain superfamily/Winged helix DNA-binding domain"/>
    <property type="match status" value="1"/>
</dbReference>